<reference evidence="9" key="2">
    <citation type="journal article" date="2021" name="PeerJ">
        <title>Extensive microbial diversity within the chicken gut microbiome revealed by metagenomics and culture.</title>
        <authorList>
            <person name="Gilroy R."/>
            <person name="Ravi A."/>
            <person name="Getino M."/>
            <person name="Pursley I."/>
            <person name="Horton D.L."/>
            <person name="Alikhan N.F."/>
            <person name="Baker D."/>
            <person name="Gharbi K."/>
            <person name="Hall N."/>
            <person name="Watson M."/>
            <person name="Adriaenssens E.M."/>
            <person name="Foster-Nyarko E."/>
            <person name="Jarju S."/>
            <person name="Secka A."/>
            <person name="Antonio M."/>
            <person name="Oren A."/>
            <person name="Chaudhuri R.R."/>
            <person name="La Ragione R."/>
            <person name="Hildebrand F."/>
            <person name="Pallen M.J."/>
        </authorList>
    </citation>
    <scope>NUCLEOTIDE SEQUENCE</scope>
    <source>
        <strain evidence="9">ChiSjej1B19-7085</strain>
    </source>
</reference>
<evidence type="ECO:0000256" key="1">
    <source>
        <dbReference type="ARBA" id="ARBA00004651"/>
    </source>
</evidence>
<dbReference type="InterPro" id="IPR004776">
    <property type="entry name" value="Mem_transp_PIN-like"/>
</dbReference>
<reference evidence="9" key="1">
    <citation type="submission" date="2020-10" db="EMBL/GenBank/DDBJ databases">
        <authorList>
            <person name="Gilroy R."/>
        </authorList>
    </citation>
    <scope>NUCLEOTIDE SEQUENCE</scope>
    <source>
        <strain evidence="9">ChiSjej1B19-7085</strain>
    </source>
</reference>
<accession>A0A9D1DR54</accession>
<feature type="transmembrane region" description="Helical" evidence="8">
    <location>
        <begin position="42"/>
        <end position="58"/>
    </location>
</feature>
<dbReference type="PANTHER" id="PTHR36838">
    <property type="entry name" value="AUXIN EFFLUX CARRIER FAMILY PROTEIN"/>
    <property type="match status" value="1"/>
</dbReference>
<name>A0A9D1DR54_9FIRM</name>
<dbReference type="Gene3D" id="1.20.1530.20">
    <property type="match status" value="1"/>
</dbReference>
<evidence type="ECO:0000256" key="8">
    <source>
        <dbReference type="SAM" id="Phobius"/>
    </source>
</evidence>
<organism evidence="9 10">
    <name type="scientific">Candidatus Gallacutalibacter pullicola</name>
    <dbReference type="NCBI Taxonomy" id="2840830"/>
    <lineage>
        <taxon>Bacteria</taxon>
        <taxon>Bacillati</taxon>
        <taxon>Bacillota</taxon>
        <taxon>Clostridia</taxon>
        <taxon>Eubacteriales</taxon>
        <taxon>Candidatus Gallacutalibacter</taxon>
    </lineage>
</organism>
<evidence type="ECO:0000313" key="9">
    <source>
        <dbReference type="EMBL" id="HIR57513.1"/>
    </source>
</evidence>
<dbReference type="GO" id="GO:0055085">
    <property type="term" value="P:transmembrane transport"/>
    <property type="evidence" value="ECO:0007669"/>
    <property type="project" value="InterPro"/>
</dbReference>
<evidence type="ECO:0000256" key="4">
    <source>
        <dbReference type="ARBA" id="ARBA00022475"/>
    </source>
</evidence>
<keyword evidence="6 8" id="KW-1133">Transmembrane helix</keyword>
<dbReference type="AlphaFoldDB" id="A0A9D1DR54"/>
<dbReference type="InterPro" id="IPR038770">
    <property type="entry name" value="Na+/solute_symporter_sf"/>
</dbReference>
<keyword evidence="7 8" id="KW-0472">Membrane</keyword>
<keyword evidence="4" id="KW-1003">Cell membrane</keyword>
<dbReference type="Pfam" id="PF03547">
    <property type="entry name" value="Mem_trans"/>
    <property type="match status" value="2"/>
</dbReference>
<feature type="transmembrane region" description="Helical" evidence="8">
    <location>
        <begin position="70"/>
        <end position="88"/>
    </location>
</feature>
<keyword evidence="3" id="KW-0813">Transport</keyword>
<sequence length="313" mass="33469">MLSSMLLVMEKVAILFLMIGAGYVCSRTRIVTSRGASQMTNVLLYVVGPCLIISSFQIDSSEVGMKEVGTAFLVALLGQGLSILLSLFVFRRREEMRRRLFQFAVAYSNCGFMGLPLAQALMGDKGVIYASVFVVVFNVFVWTQGYMKMSGGARGNFVRKLLLNPGIIGMAIGLPLFALNIRLPEILGTTLSSFANLNTPLSMVIIGTYVAKVAPRDFFSDLDVYLTAGLRLIVAPLIFVGVLAILTLVVPIDATILVTCVILASAPAAGNTVLFSAMFGGDARTGSKVVAVTTLLSILTMPVFTALAQRIAG</sequence>
<evidence type="ECO:0000256" key="2">
    <source>
        <dbReference type="ARBA" id="ARBA00010145"/>
    </source>
</evidence>
<evidence type="ECO:0000256" key="7">
    <source>
        <dbReference type="ARBA" id="ARBA00023136"/>
    </source>
</evidence>
<feature type="transmembrane region" description="Helical" evidence="8">
    <location>
        <begin position="161"/>
        <end position="181"/>
    </location>
</feature>
<comment type="similarity">
    <text evidence="2">Belongs to the auxin efflux carrier (TC 2.A.69) family.</text>
</comment>
<feature type="transmembrane region" description="Helical" evidence="8">
    <location>
        <begin position="127"/>
        <end position="149"/>
    </location>
</feature>
<feature type="transmembrane region" description="Helical" evidence="8">
    <location>
        <begin position="100"/>
        <end position="121"/>
    </location>
</feature>
<feature type="transmembrane region" description="Helical" evidence="8">
    <location>
        <begin position="256"/>
        <end position="277"/>
    </location>
</feature>
<dbReference type="EMBL" id="DVHF01000084">
    <property type="protein sequence ID" value="HIR57513.1"/>
    <property type="molecule type" value="Genomic_DNA"/>
</dbReference>
<gene>
    <name evidence="9" type="ORF">IAA54_07565</name>
</gene>
<dbReference type="PANTHER" id="PTHR36838:SF1">
    <property type="entry name" value="SLR1864 PROTEIN"/>
    <property type="match status" value="1"/>
</dbReference>
<dbReference type="GO" id="GO:0005886">
    <property type="term" value="C:plasma membrane"/>
    <property type="evidence" value="ECO:0007669"/>
    <property type="project" value="UniProtKB-SubCell"/>
</dbReference>
<comment type="subcellular location">
    <subcellularLocation>
        <location evidence="1">Cell membrane</location>
        <topology evidence="1">Multi-pass membrane protein</topology>
    </subcellularLocation>
</comment>
<keyword evidence="5 8" id="KW-0812">Transmembrane</keyword>
<comment type="caution">
    <text evidence="9">The sequence shown here is derived from an EMBL/GenBank/DDBJ whole genome shotgun (WGS) entry which is preliminary data.</text>
</comment>
<dbReference type="Proteomes" id="UP000886785">
    <property type="component" value="Unassembled WGS sequence"/>
</dbReference>
<evidence type="ECO:0000256" key="5">
    <source>
        <dbReference type="ARBA" id="ARBA00022692"/>
    </source>
</evidence>
<proteinExistence type="inferred from homology"/>
<protein>
    <submittedName>
        <fullName evidence="9">AEC family transporter</fullName>
    </submittedName>
</protein>
<evidence type="ECO:0000256" key="3">
    <source>
        <dbReference type="ARBA" id="ARBA00022448"/>
    </source>
</evidence>
<feature type="transmembrane region" description="Helical" evidence="8">
    <location>
        <begin position="232"/>
        <end position="250"/>
    </location>
</feature>
<evidence type="ECO:0000256" key="6">
    <source>
        <dbReference type="ARBA" id="ARBA00022989"/>
    </source>
</evidence>
<feature type="transmembrane region" description="Helical" evidence="8">
    <location>
        <begin position="12"/>
        <end position="30"/>
    </location>
</feature>
<feature type="transmembrane region" description="Helical" evidence="8">
    <location>
        <begin position="289"/>
        <end position="308"/>
    </location>
</feature>
<evidence type="ECO:0000313" key="10">
    <source>
        <dbReference type="Proteomes" id="UP000886785"/>
    </source>
</evidence>